<dbReference type="AlphaFoldDB" id="A0A2N4UI25"/>
<feature type="domain" description="Shikimate dehydrogenase substrate binding N-terminal" evidence="8">
    <location>
        <begin position="11"/>
        <end position="94"/>
    </location>
</feature>
<dbReference type="EC" id="1.1.1.25" evidence="2"/>
<keyword evidence="4" id="KW-0560">Oxidoreductase</keyword>
<dbReference type="CDD" id="cd01065">
    <property type="entry name" value="NAD_bind_Shikimate_DH"/>
    <property type="match status" value="1"/>
</dbReference>
<dbReference type="Pfam" id="PF01488">
    <property type="entry name" value="Shikimate_DH"/>
    <property type="match status" value="1"/>
</dbReference>
<dbReference type="InterPro" id="IPR046346">
    <property type="entry name" value="Aminoacid_DH-like_N_sf"/>
</dbReference>
<dbReference type="GO" id="GO:0005829">
    <property type="term" value="C:cytosol"/>
    <property type="evidence" value="ECO:0007669"/>
    <property type="project" value="TreeGrafter"/>
</dbReference>
<dbReference type="OrthoDB" id="3609723at2"/>
<proteinExistence type="predicted"/>
<gene>
    <name evidence="9" type="ORF">CR155_07995</name>
</gene>
<comment type="catalytic activity">
    <reaction evidence="6">
        <text>shikimate + NADP(+) = 3-dehydroshikimate + NADPH + H(+)</text>
        <dbReference type="Rhea" id="RHEA:17737"/>
        <dbReference type="ChEBI" id="CHEBI:15378"/>
        <dbReference type="ChEBI" id="CHEBI:16630"/>
        <dbReference type="ChEBI" id="CHEBI:36208"/>
        <dbReference type="ChEBI" id="CHEBI:57783"/>
        <dbReference type="ChEBI" id="CHEBI:58349"/>
        <dbReference type="EC" id="1.1.1.25"/>
    </reaction>
</comment>
<dbReference type="GO" id="GO:0009073">
    <property type="term" value="P:aromatic amino acid family biosynthetic process"/>
    <property type="evidence" value="ECO:0007669"/>
    <property type="project" value="UniProtKB-KW"/>
</dbReference>
<evidence type="ECO:0000259" key="7">
    <source>
        <dbReference type="Pfam" id="PF01488"/>
    </source>
</evidence>
<dbReference type="GO" id="GO:0050661">
    <property type="term" value="F:NADP binding"/>
    <property type="evidence" value="ECO:0007669"/>
    <property type="project" value="TreeGrafter"/>
</dbReference>
<keyword evidence="5" id="KW-0028">Amino-acid biosynthesis</keyword>
<keyword evidence="5" id="KW-0057">Aromatic amino acid biosynthesis</keyword>
<evidence type="ECO:0000256" key="3">
    <source>
        <dbReference type="ARBA" id="ARBA00022857"/>
    </source>
</evidence>
<dbReference type="EMBL" id="PDNV01000004">
    <property type="protein sequence ID" value="PLC54681.1"/>
    <property type="molecule type" value="Genomic_DNA"/>
</dbReference>
<dbReference type="UniPathway" id="UPA00053">
    <property type="reaction ID" value="UER00087"/>
</dbReference>
<dbReference type="PANTHER" id="PTHR21089">
    <property type="entry name" value="SHIKIMATE DEHYDROGENASE"/>
    <property type="match status" value="1"/>
</dbReference>
<dbReference type="GO" id="GO:0019632">
    <property type="term" value="P:shikimate metabolic process"/>
    <property type="evidence" value="ECO:0007669"/>
    <property type="project" value="TreeGrafter"/>
</dbReference>
<dbReference type="Gene3D" id="3.40.50.10860">
    <property type="entry name" value="Leucine Dehydrogenase, chain A, domain 1"/>
    <property type="match status" value="1"/>
</dbReference>
<dbReference type="InterPro" id="IPR006151">
    <property type="entry name" value="Shikm_DH/Glu-tRNA_Rdtase"/>
</dbReference>
<reference evidence="9 10" key="1">
    <citation type="submission" date="2017-10" db="EMBL/GenBank/DDBJ databases">
        <title>Two draft genome sequences of Pusillimonas sp. strains isolated from a nitrate- and radionuclide-contaminated groundwater in Russia.</title>
        <authorList>
            <person name="Grouzdev D.S."/>
            <person name="Tourova T.P."/>
            <person name="Goeva M.A."/>
            <person name="Babich T.L."/>
            <person name="Sokolova D.S."/>
            <person name="Abdullin R."/>
            <person name="Poltaraus A.B."/>
            <person name="Toshchakov S.V."/>
            <person name="Nazina T.N."/>
        </authorList>
    </citation>
    <scope>NUCLEOTIDE SEQUENCE [LARGE SCALE GENOMIC DNA]</scope>
    <source>
        <strain evidence="9 10">JR1/69-2-13</strain>
    </source>
</reference>
<evidence type="ECO:0000256" key="5">
    <source>
        <dbReference type="ARBA" id="ARBA00023141"/>
    </source>
</evidence>
<evidence type="ECO:0000313" key="10">
    <source>
        <dbReference type="Proteomes" id="UP000234328"/>
    </source>
</evidence>
<organism evidence="9 10">
    <name type="scientific">Pollutimonas nitritireducens</name>
    <dbReference type="NCBI Taxonomy" id="2045209"/>
    <lineage>
        <taxon>Bacteria</taxon>
        <taxon>Pseudomonadati</taxon>
        <taxon>Pseudomonadota</taxon>
        <taxon>Betaproteobacteria</taxon>
        <taxon>Burkholderiales</taxon>
        <taxon>Alcaligenaceae</taxon>
        <taxon>Pollutimonas</taxon>
    </lineage>
</organism>
<comment type="caution">
    <text evidence="9">The sequence shown here is derived from an EMBL/GenBank/DDBJ whole genome shotgun (WGS) entry which is preliminary data.</text>
</comment>
<dbReference type="GO" id="GO:0004764">
    <property type="term" value="F:shikimate 3-dehydrogenase (NADP+) activity"/>
    <property type="evidence" value="ECO:0007669"/>
    <property type="project" value="UniProtKB-EC"/>
</dbReference>
<dbReference type="PANTHER" id="PTHR21089:SF1">
    <property type="entry name" value="BIFUNCTIONAL 3-DEHYDROQUINATE DEHYDRATASE_SHIKIMATE DEHYDROGENASE, CHLOROPLASTIC"/>
    <property type="match status" value="1"/>
</dbReference>
<evidence type="ECO:0000259" key="8">
    <source>
        <dbReference type="Pfam" id="PF08501"/>
    </source>
</evidence>
<dbReference type="InterPro" id="IPR036291">
    <property type="entry name" value="NAD(P)-bd_dom_sf"/>
</dbReference>
<evidence type="ECO:0000256" key="4">
    <source>
        <dbReference type="ARBA" id="ARBA00023002"/>
    </source>
</evidence>
<keyword evidence="10" id="KW-1185">Reference proteome</keyword>
<comment type="pathway">
    <text evidence="1">Metabolic intermediate biosynthesis; chorismate biosynthesis; chorismate from D-erythrose 4-phosphate and phosphoenolpyruvate: step 4/7.</text>
</comment>
<dbReference type="Proteomes" id="UP000234328">
    <property type="component" value="Unassembled WGS sequence"/>
</dbReference>
<accession>A0A2N4UI25</accession>
<evidence type="ECO:0000256" key="6">
    <source>
        <dbReference type="ARBA" id="ARBA00049442"/>
    </source>
</evidence>
<evidence type="ECO:0000256" key="2">
    <source>
        <dbReference type="ARBA" id="ARBA00012962"/>
    </source>
</evidence>
<evidence type="ECO:0000256" key="1">
    <source>
        <dbReference type="ARBA" id="ARBA00004871"/>
    </source>
</evidence>
<dbReference type="Pfam" id="PF08501">
    <property type="entry name" value="Shikimate_dh_N"/>
    <property type="match status" value="1"/>
</dbReference>
<dbReference type="InterPro" id="IPR022893">
    <property type="entry name" value="Shikimate_DH_fam"/>
</dbReference>
<protein>
    <recommendedName>
        <fullName evidence="2">shikimate dehydrogenase (NADP(+))</fullName>
        <ecNumber evidence="2">1.1.1.25</ecNumber>
    </recommendedName>
</protein>
<name>A0A2N4UI25_9BURK</name>
<dbReference type="InterPro" id="IPR013708">
    <property type="entry name" value="Shikimate_DH-bd_N"/>
</dbReference>
<evidence type="ECO:0000313" key="9">
    <source>
        <dbReference type="EMBL" id="PLC54681.1"/>
    </source>
</evidence>
<dbReference type="GO" id="GO:0009423">
    <property type="term" value="P:chorismate biosynthetic process"/>
    <property type="evidence" value="ECO:0007669"/>
    <property type="project" value="UniProtKB-UniPathway"/>
</dbReference>
<keyword evidence="3" id="KW-0521">NADP</keyword>
<feature type="domain" description="Quinate/shikimate 5-dehydrogenase/glutamyl-tRNA reductase" evidence="7">
    <location>
        <begin position="124"/>
        <end position="196"/>
    </location>
</feature>
<dbReference type="SUPFAM" id="SSF53223">
    <property type="entry name" value="Aminoacid dehydrogenase-like, N-terminal domain"/>
    <property type="match status" value="1"/>
</dbReference>
<dbReference type="Gene3D" id="3.40.50.720">
    <property type="entry name" value="NAD(P)-binding Rossmann-like Domain"/>
    <property type="match status" value="1"/>
</dbReference>
<dbReference type="SUPFAM" id="SSF51735">
    <property type="entry name" value="NAD(P)-binding Rossmann-fold domains"/>
    <property type="match status" value="1"/>
</dbReference>
<sequence>MITGSTRLFGIVADPIAQVRTPEVLNAYFDKQGLDAVLVPLHIGAAQLAVAFDVFRALKNLGGFIVTVPHKTAAVDLCDEVSAAAREIGAVNTVRREPDGRLVGDMFDGRGFVAGLKAEGLDPAGRRALLVGAGGAAAAIAFALAEVGVGRLTIANRTRARAEELASRVSRFYPAIQVEAGDADPTSHDLIVNSTSLGMKTGDAMPFDTELLQPEQIVAEIIMKPEMTAMLRQATLRGCVVQAGRHMLDHQARLMGEFMTRVS</sequence>